<sequence length="152" mass="16182">MPDPVTFADTSPRFALPLLHAGQAQKEIFVNEGVLLTDALMHCMIIGEAIAPPQNYAENDAWLVAPEATGAWAGRDGAVALYRAGGWIFIPPRDGMRVFDASSGSEMLFFGFWRKASLPGELLGGTIVDGEARTAIKDLVSALQALGILPLA</sequence>
<evidence type="ECO:0000313" key="2">
    <source>
        <dbReference type="Proteomes" id="UP000236327"/>
    </source>
</evidence>
<dbReference type="Pfam" id="PF10983">
    <property type="entry name" value="DUF2793"/>
    <property type="match status" value="1"/>
</dbReference>
<protein>
    <recommendedName>
        <fullName evidence="3">DUF2793 domain-containing protein</fullName>
    </recommendedName>
</protein>
<proteinExistence type="predicted"/>
<keyword evidence="2" id="KW-1185">Reference proteome</keyword>
<dbReference type="AlphaFoldDB" id="A0A2K2G0S3"/>
<evidence type="ECO:0000313" key="1">
    <source>
        <dbReference type="EMBL" id="PNU04643.1"/>
    </source>
</evidence>
<comment type="caution">
    <text evidence="1">The sequence shown here is derived from an EMBL/GenBank/DDBJ whole genome shotgun (WGS) entry which is preliminary data.</text>
</comment>
<dbReference type="RefSeq" id="WP_103095994.1">
    <property type="nucleotide sequence ID" value="NZ_LYMM01000032.1"/>
</dbReference>
<name>A0A2K2G0S3_9SPHN</name>
<gene>
    <name evidence="1" type="ORF">A8V01_18755</name>
</gene>
<reference evidence="1 2" key="1">
    <citation type="submission" date="2016-05" db="EMBL/GenBank/DDBJ databases">
        <title>Complete genome sequence of Novosphingobium guangzhouense SA925(T).</title>
        <authorList>
            <person name="Sha S."/>
        </authorList>
    </citation>
    <scope>NUCLEOTIDE SEQUENCE [LARGE SCALE GENOMIC DNA]</scope>
    <source>
        <strain evidence="1 2">SA925</strain>
    </source>
</reference>
<dbReference type="OrthoDB" id="564699at2"/>
<organism evidence="1 2">
    <name type="scientific">Novosphingobium guangzhouense</name>
    <dbReference type="NCBI Taxonomy" id="1850347"/>
    <lineage>
        <taxon>Bacteria</taxon>
        <taxon>Pseudomonadati</taxon>
        <taxon>Pseudomonadota</taxon>
        <taxon>Alphaproteobacteria</taxon>
        <taxon>Sphingomonadales</taxon>
        <taxon>Sphingomonadaceae</taxon>
        <taxon>Novosphingobium</taxon>
    </lineage>
</organism>
<evidence type="ECO:0008006" key="3">
    <source>
        <dbReference type="Google" id="ProtNLM"/>
    </source>
</evidence>
<accession>A0A2K2G0S3</accession>
<dbReference type="EMBL" id="LYMM01000032">
    <property type="protein sequence ID" value="PNU04643.1"/>
    <property type="molecule type" value="Genomic_DNA"/>
</dbReference>
<dbReference type="InterPro" id="IPR021251">
    <property type="entry name" value="DUF2793"/>
</dbReference>
<dbReference type="Proteomes" id="UP000236327">
    <property type="component" value="Unassembled WGS sequence"/>
</dbReference>